<sequence>LPNPPLLDLGVSSSSSMIYVPSQLKKRVARVVNHGRFPDTGLGIRGINGSGGSSIGFLREVNIQRSGK</sequence>
<name>A0ABS8WNW7_DATST</name>
<dbReference type="EMBL" id="JACEIK010008715">
    <property type="protein sequence ID" value="MCE3051547.1"/>
    <property type="molecule type" value="Genomic_DNA"/>
</dbReference>
<protein>
    <submittedName>
        <fullName evidence="1">Uncharacterized protein</fullName>
    </submittedName>
</protein>
<keyword evidence="2" id="KW-1185">Reference proteome</keyword>
<reference evidence="1 2" key="1">
    <citation type="journal article" date="2021" name="BMC Genomics">
        <title>Datura genome reveals duplications of psychoactive alkaloid biosynthetic genes and high mutation rate following tissue culture.</title>
        <authorList>
            <person name="Rajewski A."/>
            <person name="Carter-House D."/>
            <person name="Stajich J."/>
            <person name="Litt A."/>
        </authorList>
    </citation>
    <scope>NUCLEOTIDE SEQUENCE [LARGE SCALE GENOMIC DNA]</scope>
    <source>
        <strain evidence="1">AR-01</strain>
    </source>
</reference>
<feature type="non-terminal residue" evidence="1">
    <location>
        <position position="1"/>
    </location>
</feature>
<gene>
    <name evidence="1" type="ORF">HAX54_050121</name>
</gene>
<organism evidence="1 2">
    <name type="scientific">Datura stramonium</name>
    <name type="common">Jimsonweed</name>
    <name type="synonym">Common thornapple</name>
    <dbReference type="NCBI Taxonomy" id="4076"/>
    <lineage>
        <taxon>Eukaryota</taxon>
        <taxon>Viridiplantae</taxon>
        <taxon>Streptophyta</taxon>
        <taxon>Embryophyta</taxon>
        <taxon>Tracheophyta</taxon>
        <taxon>Spermatophyta</taxon>
        <taxon>Magnoliopsida</taxon>
        <taxon>eudicotyledons</taxon>
        <taxon>Gunneridae</taxon>
        <taxon>Pentapetalae</taxon>
        <taxon>asterids</taxon>
        <taxon>lamiids</taxon>
        <taxon>Solanales</taxon>
        <taxon>Solanaceae</taxon>
        <taxon>Solanoideae</taxon>
        <taxon>Datureae</taxon>
        <taxon>Datura</taxon>
    </lineage>
</organism>
<accession>A0ABS8WNW7</accession>
<evidence type="ECO:0000313" key="2">
    <source>
        <dbReference type="Proteomes" id="UP000823775"/>
    </source>
</evidence>
<proteinExistence type="predicted"/>
<feature type="non-terminal residue" evidence="1">
    <location>
        <position position="68"/>
    </location>
</feature>
<dbReference type="Proteomes" id="UP000823775">
    <property type="component" value="Unassembled WGS sequence"/>
</dbReference>
<evidence type="ECO:0000313" key="1">
    <source>
        <dbReference type="EMBL" id="MCE3051547.1"/>
    </source>
</evidence>
<comment type="caution">
    <text evidence="1">The sequence shown here is derived from an EMBL/GenBank/DDBJ whole genome shotgun (WGS) entry which is preliminary data.</text>
</comment>